<dbReference type="Pfam" id="PF00392">
    <property type="entry name" value="GntR"/>
    <property type="match status" value="1"/>
</dbReference>
<dbReference type="SUPFAM" id="SSF46785">
    <property type="entry name" value="Winged helix' DNA-binding domain"/>
    <property type="match status" value="1"/>
</dbReference>
<dbReference type="GO" id="GO:0003700">
    <property type="term" value="F:DNA-binding transcription factor activity"/>
    <property type="evidence" value="ECO:0007669"/>
    <property type="project" value="InterPro"/>
</dbReference>
<reference evidence="5" key="2">
    <citation type="submission" date="2020-09" db="EMBL/GenBank/DDBJ databases">
        <authorList>
            <person name="Sun Q."/>
            <person name="Ohkuma M."/>
        </authorList>
    </citation>
    <scope>NUCLEOTIDE SEQUENCE</scope>
    <source>
        <strain evidence="5">JCM 3131</strain>
    </source>
</reference>
<keyword evidence="2" id="KW-0238">DNA-binding</keyword>
<reference evidence="5" key="1">
    <citation type="journal article" date="2014" name="Int. J. Syst. Evol. Microbiol.">
        <title>Complete genome sequence of Corynebacterium casei LMG S-19264T (=DSM 44701T), isolated from a smear-ripened cheese.</title>
        <authorList>
            <consortium name="US DOE Joint Genome Institute (JGI-PGF)"/>
            <person name="Walter F."/>
            <person name="Albersmeier A."/>
            <person name="Kalinowski J."/>
            <person name="Ruckert C."/>
        </authorList>
    </citation>
    <scope>NUCLEOTIDE SEQUENCE</scope>
    <source>
        <strain evidence="5">JCM 3131</strain>
    </source>
</reference>
<dbReference type="PANTHER" id="PTHR44846">
    <property type="entry name" value="MANNOSYL-D-GLYCERATE TRANSPORT/METABOLISM SYSTEM REPRESSOR MNGR-RELATED"/>
    <property type="match status" value="1"/>
</dbReference>
<dbReference type="CDD" id="cd07377">
    <property type="entry name" value="WHTH_GntR"/>
    <property type="match status" value="1"/>
</dbReference>
<evidence type="ECO:0000259" key="4">
    <source>
        <dbReference type="PROSITE" id="PS50949"/>
    </source>
</evidence>
<dbReference type="EMBL" id="BMQK01000007">
    <property type="protein sequence ID" value="GGQ62364.1"/>
    <property type="molecule type" value="Genomic_DNA"/>
</dbReference>
<dbReference type="AlphaFoldDB" id="A0A918BE75"/>
<dbReference type="Gene3D" id="1.10.10.10">
    <property type="entry name" value="Winged helix-like DNA-binding domain superfamily/Winged helix DNA-binding domain"/>
    <property type="match status" value="1"/>
</dbReference>
<dbReference type="GO" id="GO:0003677">
    <property type="term" value="F:DNA binding"/>
    <property type="evidence" value="ECO:0007669"/>
    <property type="project" value="UniProtKB-KW"/>
</dbReference>
<dbReference type="GO" id="GO:0045892">
    <property type="term" value="P:negative regulation of DNA-templated transcription"/>
    <property type="evidence" value="ECO:0007669"/>
    <property type="project" value="TreeGrafter"/>
</dbReference>
<evidence type="ECO:0000256" key="1">
    <source>
        <dbReference type="ARBA" id="ARBA00023015"/>
    </source>
</evidence>
<evidence type="ECO:0000256" key="3">
    <source>
        <dbReference type="ARBA" id="ARBA00023163"/>
    </source>
</evidence>
<evidence type="ECO:0000256" key="2">
    <source>
        <dbReference type="ARBA" id="ARBA00023125"/>
    </source>
</evidence>
<gene>
    <name evidence="5" type="ORF">GCM10010145_35330</name>
</gene>
<accession>A0A918BE75</accession>
<comment type="caution">
    <text evidence="5">The sequence shown here is derived from an EMBL/GenBank/DDBJ whole genome shotgun (WGS) entry which is preliminary data.</text>
</comment>
<dbReference type="InterPro" id="IPR050679">
    <property type="entry name" value="Bact_HTH_transcr_reg"/>
</dbReference>
<keyword evidence="6" id="KW-1185">Reference proteome</keyword>
<dbReference type="PROSITE" id="PS50949">
    <property type="entry name" value="HTH_GNTR"/>
    <property type="match status" value="1"/>
</dbReference>
<dbReference type="InterPro" id="IPR036390">
    <property type="entry name" value="WH_DNA-bd_sf"/>
</dbReference>
<keyword evidence="3" id="KW-0804">Transcription</keyword>
<keyword evidence="1" id="KW-0805">Transcription regulation</keyword>
<dbReference type="InterPro" id="IPR036388">
    <property type="entry name" value="WH-like_DNA-bd_sf"/>
</dbReference>
<dbReference type="PRINTS" id="PR00035">
    <property type="entry name" value="HTHGNTR"/>
</dbReference>
<name>A0A918BE75_9ACTN</name>
<sequence>MRLPGGLGARVVFPGSRGERKAQPAGGTVDKVAHVDAPGKRWPCPGALPGRRGFVDAERTPGCSPVHTSAEGITRPCHSLYTYVGRMSDTAGNKAALDPMSARPLYVQLADIIAAKIKTGQLSPDRPIPSENHLADEYGVARLTARRTAQELRERGLIATVRGKGSFVVEQLPADAREKDETAD</sequence>
<evidence type="ECO:0000313" key="5">
    <source>
        <dbReference type="EMBL" id="GGQ62364.1"/>
    </source>
</evidence>
<dbReference type="InterPro" id="IPR000524">
    <property type="entry name" value="Tscrpt_reg_HTH_GntR"/>
</dbReference>
<feature type="domain" description="HTH gntR-type" evidence="4">
    <location>
        <begin position="103"/>
        <end position="171"/>
    </location>
</feature>
<dbReference type="PANTHER" id="PTHR44846:SF17">
    <property type="entry name" value="GNTR-FAMILY TRANSCRIPTIONAL REGULATOR"/>
    <property type="match status" value="1"/>
</dbReference>
<dbReference type="Proteomes" id="UP000620156">
    <property type="component" value="Unassembled WGS sequence"/>
</dbReference>
<organism evidence="5 6">
    <name type="scientific">Streptomyces ruber</name>
    <dbReference type="NCBI Taxonomy" id="83378"/>
    <lineage>
        <taxon>Bacteria</taxon>
        <taxon>Bacillati</taxon>
        <taxon>Actinomycetota</taxon>
        <taxon>Actinomycetes</taxon>
        <taxon>Kitasatosporales</taxon>
        <taxon>Streptomycetaceae</taxon>
        <taxon>Streptomyces</taxon>
    </lineage>
</organism>
<proteinExistence type="predicted"/>
<evidence type="ECO:0000313" key="6">
    <source>
        <dbReference type="Proteomes" id="UP000620156"/>
    </source>
</evidence>
<protein>
    <recommendedName>
        <fullName evidence="4">HTH gntR-type domain-containing protein</fullName>
    </recommendedName>
</protein>
<dbReference type="SMART" id="SM00345">
    <property type="entry name" value="HTH_GNTR"/>
    <property type="match status" value="1"/>
</dbReference>